<name>A0A318UI05_9SPHI</name>
<dbReference type="SUPFAM" id="SSF55729">
    <property type="entry name" value="Acyl-CoA N-acyltransferases (Nat)"/>
    <property type="match status" value="1"/>
</dbReference>
<dbReference type="GO" id="GO:0016747">
    <property type="term" value="F:acyltransferase activity, transferring groups other than amino-acyl groups"/>
    <property type="evidence" value="ECO:0007669"/>
    <property type="project" value="InterPro"/>
</dbReference>
<gene>
    <name evidence="2" type="ORF">B0O44_102142</name>
</gene>
<keyword evidence="3" id="KW-1185">Reference proteome</keyword>
<dbReference type="InterPro" id="IPR013653">
    <property type="entry name" value="GCN5-like_dom"/>
</dbReference>
<dbReference type="Gene3D" id="3.40.630.30">
    <property type="match status" value="1"/>
</dbReference>
<feature type="domain" description="N-acetyltransferase" evidence="1">
    <location>
        <begin position="100"/>
        <end position="228"/>
    </location>
</feature>
<dbReference type="InterPro" id="IPR016181">
    <property type="entry name" value="Acyl_CoA_acyltransferase"/>
</dbReference>
<dbReference type="Pfam" id="PF08445">
    <property type="entry name" value="FR47"/>
    <property type="match status" value="1"/>
</dbReference>
<protein>
    <submittedName>
        <fullName evidence="2">FR47-like protein</fullName>
    </submittedName>
</protein>
<reference evidence="2 3" key="1">
    <citation type="submission" date="2018-06" db="EMBL/GenBank/DDBJ databases">
        <title>Genomic Encyclopedia of Archaeal and Bacterial Type Strains, Phase II (KMG-II): from individual species to whole genera.</title>
        <authorList>
            <person name="Goeker M."/>
        </authorList>
    </citation>
    <scope>NUCLEOTIDE SEQUENCE [LARGE SCALE GENOMIC DNA]</scope>
    <source>
        <strain evidence="2 3">DSM 27372</strain>
    </source>
</reference>
<dbReference type="Proteomes" id="UP000248198">
    <property type="component" value="Unassembled WGS sequence"/>
</dbReference>
<accession>A0A318UI05</accession>
<dbReference type="RefSeq" id="WP_170123280.1">
    <property type="nucleotide sequence ID" value="NZ_QKLU01000002.1"/>
</dbReference>
<organism evidence="2 3">
    <name type="scientific">Pedobacter nutrimenti</name>
    <dbReference type="NCBI Taxonomy" id="1241337"/>
    <lineage>
        <taxon>Bacteria</taxon>
        <taxon>Pseudomonadati</taxon>
        <taxon>Bacteroidota</taxon>
        <taxon>Sphingobacteriia</taxon>
        <taxon>Sphingobacteriales</taxon>
        <taxon>Sphingobacteriaceae</taxon>
        <taxon>Pedobacter</taxon>
    </lineage>
</organism>
<comment type="caution">
    <text evidence="2">The sequence shown here is derived from an EMBL/GenBank/DDBJ whole genome shotgun (WGS) entry which is preliminary data.</text>
</comment>
<proteinExistence type="predicted"/>
<sequence length="230" mass="25769">MQHLLDNPVYNALNTGNKNIAEGTGNVKFYRQDIAPFAGLKENSKENLSELYEFSQGYGDVFWLVSPVEISLPKPWTLLRCVPLRQMICEQPVFRVPTTIDVVELSEAHIPEMLSLTKLTKPGPFRERTIDFGHYQGIFDSGTLVAMAGQRMHAAPYAEVSAVCTLPGYTGRGYAAQLVLSQVRRITAAGEIPFLHVAADNERAIEIYGSLGFRVRKEMFVYLIKKQEKA</sequence>
<dbReference type="AlphaFoldDB" id="A0A318UI05"/>
<evidence type="ECO:0000313" key="2">
    <source>
        <dbReference type="EMBL" id="PYF75591.1"/>
    </source>
</evidence>
<evidence type="ECO:0000313" key="3">
    <source>
        <dbReference type="Proteomes" id="UP000248198"/>
    </source>
</evidence>
<dbReference type="PROSITE" id="PS51186">
    <property type="entry name" value="GNAT"/>
    <property type="match status" value="1"/>
</dbReference>
<evidence type="ECO:0000259" key="1">
    <source>
        <dbReference type="PROSITE" id="PS51186"/>
    </source>
</evidence>
<dbReference type="InterPro" id="IPR000182">
    <property type="entry name" value="GNAT_dom"/>
</dbReference>
<dbReference type="EMBL" id="QKLU01000002">
    <property type="protein sequence ID" value="PYF75591.1"/>
    <property type="molecule type" value="Genomic_DNA"/>
</dbReference>